<feature type="compositionally biased region" description="Gly residues" evidence="16">
    <location>
        <begin position="148"/>
        <end position="160"/>
    </location>
</feature>
<evidence type="ECO:0000256" key="13">
    <source>
        <dbReference type="ARBA" id="ARBA00023125"/>
    </source>
</evidence>
<feature type="compositionally biased region" description="Low complexity" evidence="16">
    <location>
        <begin position="27"/>
        <end position="37"/>
    </location>
</feature>
<dbReference type="CDD" id="cd14368">
    <property type="entry name" value="CUE_DEF1_like"/>
    <property type="match status" value="1"/>
</dbReference>
<comment type="subcellular location">
    <subcellularLocation>
        <location evidence="3">Chromosome</location>
        <location evidence="3">Telomere</location>
    </subcellularLocation>
    <subcellularLocation>
        <location evidence="2">Cytoplasm</location>
    </subcellularLocation>
    <subcellularLocation>
        <location evidence="1">Nucleus</location>
    </subcellularLocation>
</comment>
<keyword evidence="15" id="KW-0539">Nucleus</keyword>
<dbReference type="SUPFAM" id="SSF46934">
    <property type="entry name" value="UBA-like"/>
    <property type="match status" value="1"/>
</dbReference>
<evidence type="ECO:0000259" key="17">
    <source>
        <dbReference type="PROSITE" id="PS51140"/>
    </source>
</evidence>
<comment type="similarity">
    <text evidence="4">Belongs to the DEF1 family.</text>
</comment>
<evidence type="ECO:0000256" key="15">
    <source>
        <dbReference type="ARBA" id="ARBA00023242"/>
    </source>
</evidence>
<proteinExistence type="inferred from homology"/>
<feature type="compositionally biased region" description="Basic and acidic residues" evidence="16">
    <location>
        <begin position="429"/>
        <end position="447"/>
    </location>
</feature>
<dbReference type="GO" id="GO:0006281">
    <property type="term" value="P:DNA repair"/>
    <property type="evidence" value="ECO:0007669"/>
    <property type="project" value="UniProtKB-KW"/>
</dbReference>
<evidence type="ECO:0000256" key="2">
    <source>
        <dbReference type="ARBA" id="ARBA00004496"/>
    </source>
</evidence>
<accession>A0AAD9I6W3</accession>
<evidence type="ECO:0000256" key="6">
    <source>
        <dbReference type="ARBA" id="ARBA00022454"/>
    </source>
</evidence>
<feature type="compositionally biased region" description="Low complexity" evidence="16">
    <location>
        <begin position="1"/>
        <end position="13"/>
    </location>
</feature>
<evidence type="ECO:0000256" key="3">
    <source>
        <dbReference type="ARBA" id="ARBA00004574"/>
    </source>
</evidence>
<evidence type="ECO:0000256" key="5">
    <source>
        <dbReference type="ARBA" id="ARBA00020536"/>
    </source>
</evidence>
<dbReference type="GO" id="GO:0005634">
    <property type="term" value="C:nucleus"/>
    <property type="evidence" value="ECO:0007669"/>
    <property type="project" value="UniProtKB-SubCell"/>
</dbReference>
<evidence type="ECO:0000256" key="11">
    <source>
        <dbReference type="ARBA" id="ARBA00022843"/>
    </source>
</evidence>
<name>A0AAD9I6W3_9PEZI</name>
<evidence type="ECO:0000313" key="19">
    <source>
        <dbReference type="Proteomes" id="UP001217918"/>
    </source>
</evidence>
<feature type="compositionally biased region" description="Low complexity" evidence="16">
    <location>
        <begin position="708"/>
        <end position="734"/>
    </location>
</feature>
<keyword evidence="10" id="KW-0833">Ubl conjugation pathway</keyword>
<feature type="compositionally biased region" description="Gly residues" evidence="16">
    <location>
        <begin position="908"/>
        <end position="917"/>
    </location>
</feature>
<keyword evidence="11" id="KW-0832">Ubl conjugation</keyword>
<gene>
    <name evidence="18" type="ORF">P8C59_006722</name>
</gene>
<dbReference type="InterPro" id="IPR009060">
    <property type="entry name" value="UBA-like_sf"/>
</dbReference>
<dbReference type="GO" id="GO:0005737">
    <property type="term" value="C:cytoplasm"/>
    <property type="evidence" value="ECO:0007669"/>
    <property type="project" value="UniProtKB-SubCell"/>
</dbReference>
<evidence type="ECO:0000256" key="9">
    <source>
        <dbReference type="ARBA" id="ARBA00022763"/>
    </source>
</evidence>
<keyword evidence="8" id="KW-0597">Phosphoprotein</keyword>
<evidence type="ECO:0000256" key="8">
    <source>
        <dbReference type="ARBA" id="ARBA00022553"/>
    </source>
</evidence>
<protein>
    <recommendedName>
        <fullName evidence="5">RNA polymerase II degradation factor 1</fullName>
    </recommendedName>
</protein>
<keyword evidence="9" id="KW-0227">DNA damage</keyword>
<dbReference type="GO" id="GO:0043130">
    <property type="term" value="F:ubiquitin binding"/>
    <property type="evidence" value="ECO:0007669"/>
    <property type="project" value="InterPro"/>
</dbReference>
<evidence type="ECO:0000256" key="16">
    <source>
        <dbReference type="SAM" id="MobiDB-lite"/>
    </source>
</evidence>
<dbReference type="EMBL" id="JAQQPM010000006">
    <property type="protein sequence ID" value="KAK2072364.1"/>
    <property type="molecule type" value="Genomic_DNA"/>
</dbReference>
<feature type="compositionally biased region" description="Low complexity" evidence="16">
    <location>
        <begin position="132"/>
        <end position="147"/>
    </location>
</feature>
<feature type="compositionally biased region" description="Polar residues" evidence="16">
    <location>
        <begin position="583"/>
        <end position="592"/>
    </location>
</feature>
<sequence>MSEVQARPAPSRGRGSGRGGRGGYAARGGARSSNRPATNGDAAHETESALPSIEDQGDTGQLKKKYSSKVGAVKEMFPDWSEVDILYALHETNGDENVTVTRILEGTISQWGEVSNQKKERTRTKAKSDAFTTTTGESGTGTTQNRAGRGGRGGGEGGRGGRGRGGARGKSAHATTNGSRNKENAPLSVPAEDGFGWDNAQPSESTGADWGEPPSTSWDTHEPTESTEKSPAAQAPAASHPSASAPKTSIIPEGSQKTWASMLRQTAVPKPAPKPKETAVLAVSEPAMEPLPPAEPAFAEPESEAPTQAQAQAQAEPEAAAPASASTAEAIEASHVVAEAALPPPKDQLTETNVEQINDDAVRGPDTETVKSEAASSYDPRAAGASPAATPISASQQQHRQRAPASGHAATALKATERLSTRTPSYQRRVLDQEEAVRLPRGREQVEHATLQFGALGLDDEDIDGDREEPETRAQPPDDSPTAHPRTSLPPAQPAPAPVPAPVPAQVPAPEAFSAQKPAPVIPSAPAVTAPPTGPSQPSVVAQVPTHGPTQPSQYGRYGGQPAPEQSTFPTPKPFDSFGHASVPSTQSQYDNSLHSQSLPQLQQQTPQPQPGGAFSSAAPADYSSLYSADPQNRPSYSYYGQGYGQQPGSGQENLSQQHARGYGSYGAPQTDPLSQYPQSSQNATSRYASAPGPDAHNSGSNTPNPSQGQQQQAGQHAGQHAQTQSHGQQPHDYYGGGHPYYTNPYYANYMGYGQNFPQGYGASYGKNMNSMGYGHPQYGMQAPHGYGTSPAANGAFGQTSARDSAGAAGLGNEYGRAGAGGQQGLGGSVGFAGMHDSFNRSASGYSQGGGVQQPGSGVPGDELKPYGDTTKGAGGPSPSLGGARPGSAANNPGVQGPPQQQHQQAGQPGGMGGYPGYGSNLHGHGHGLHGGGNHQSAAAAAAAAASGYGGVGAGAHQSSSGGGGGGGGGFGGYGQQGGGGGYGGGSYYGNQGQQQATRGWGNNYH</sequence>
<feature type="compositionally biased region" description="Gly residues" evidence="16">
    <location>
        <begin position="14"/>
        <end position="26"/>
    </location>
</feature>
<feature type="compositionally biased region" description="Low complexity" evidence="16">
    <location>
        <begin position="877"/>
        <end position="907"/>
    </location>
</feature>
<feature type="compositionally biased region" description="Basic residues" evidence="16">
    <location>
        <begin position="161"/>
        <end position="171"/>
    </location>
</feature>
<feature type="compositionally biased region" description="Polar residues" evidence="16">
    <location>
        <begin position="672"/>
        <end position="688"/>
    </location>
</feature>
<feature type="compositionally biased region" description="Low complexity" evidence="16">
    <location>
        <begin position="296"/>
        <end position="334"/>
    </location>
</feature>
<feature type="region of interest" description="Disordered" evidence="16">
    <location>
        <begin position="113"/>
        <end position="737"/>
    </location>
</feature>
<feature type="compositionally biased region" description="Polar residues" evidence="16">
    <location>
        <begin position="625"/>
        <end position="634"/>
    </location>
</feature>
<feature type="region of interest" description="Disordered" evidence="16">
    <location>
        <begin position="1"/>
        <end position="70"/>
    </location>
</feature>
<organism evidence="18 19">
    <name type="scientific">Phyllachora maydis</name>
    <dbReference type="NCBI Taxonomy" id="1825666"/>
    <lineage>
        <taxon>Eukaryota</taxon>
        <taxon>Fungi</taxon>
        <taxon>Dikarya</taxon>
        <taxon>Ascomycota</taxon>
        <taxon>Pezizomycotina</taxon>
        <taxon>Sordariomycetes</taxon>
        <taxon>Sordariomycetidae</taxon>
        <taxon>Phyllachorales</taxon>
        <taxon>Phyllachoraceae</taxon>
        <taxon>Phyllachora</taxon>
    </lineage>
</organism>
<feature type="compositionally biased region" description="Low complexity" evidence="16">
    <location>
        <begin position="230"/>
        <end position="246"/>
    </location>
</feature>
<evidence type="ECO:0000313" key="18">
    <source>
        <dbReference type="EMBL" id="KAK2072364.1"/>
    </source>
</evidence>
<dbReference type="AlphaFoldDB" id="A0AAD9I6W3"/>
<dbReference type="GO" id="GO:0003677">
    <property type="term" value="F:DNA binding"/>
    <property type="evidence" value="ECO:0007669"/>
    <property type="project" value="UniProtKB-KW"/>
</dbReference>
<dbReference type="InterPro" id="IPR003892">
    <property type="entry name" value="CUE"/>
</dbReference>
<keyword evidence="7" id="KW-0963">Cytoplasm</keyword>
<evidence type="ECO:0000256" key="14">
    <source>
        <dbReference type="ARBA" id="ARBA00023204"/>
    </source>
</evidence>
<dbReference type="InterPro" id="IPR041803">
    <property type="entry name" value="DEF1_CUE"/>
</dbReference>
<feature type="domain" description="CUE" evidence="17">
    <location>
        <begin position="65"/>
        <end position="108"/>
    </location>
</feature>
<feature type="compositionally biased region" description="Basic and acidic residues" evidence="16">
    <location>
        <begin position="360"/>
        <end position="371"/>
    </location>
</feature>
<keyword evidence="12" id="KW-0779">Telomere</keyword>
<dbReference type="PANTHER" id="PTHR16308">
    <property type="entry name" value="UBIQUITIN ASSOCIATED PROTEIN 2-LIKE/LINGERER"/>
    <property type="match status" value="1"/>
</dbReference>
<keyword evidence="6" id="KW-0158">Chromosome</keyword>
<evidence type="ECO:0000256" key="7">
    <source>
        <dbReference type="ARBA" id="ARBA00022490"/>
    </source>
</evidence>
<feature type="region of interest" description="Disordered" evidence="16">
    <location>
        <begin position="841"/>
        <end position="935"/>
    </location>
</feature>
<dbReference type="InterPro" id="IPR051833">
    <property type="entry name" value="TC-DDR_regulator"/>
</dbReference>
<dbReference type="PROSITE" id="PS51140">
    <property type="entry name" value="CUE"/>
    <property type="match status" value="1"/>
</dbReference>
<dbReference type="GO" id="GO:0000781">
    <property type="term" value="C:chromosome, telomeric region"/>
    <property type="evidence" value="ECO:0007669"/>
    <property type="project" value="UniProtKB-SubCell"/>
</dbReference>
<dbReference type="PANTHER" id="PTHR16308:SF13">
    <property type="entry name" value="PROTEIN LINGERER"/>
    <property type="match status" value="1"/>
</dbReference>
<keyword evidence="14" id="KW-0234">DNA repair</keyword>
<feature type="compositionally biased region" description="Pro residues" evidence="16">
    <location>
        <begin position="491"/>
        <end position="507"/>
    </location>
</feature>
<evidence type="ECO:0000256" key="10">
    <source>
        <dbReference type="ARBA" id="ARBA00022786"/>
    </source>
</evidence>
<feature type="compositionally biased region" description="Low complexity" evidence="16">
    <location>
        <begin position="593"/>
        <end position="607"/>
    </location>
</feature>
<reference evidence="18" key="1">
    <citation type="journal article" date="2023" name="Mol. Plant Microbe Interact.">
        <title>Elucidating the Obligate Nature and Biological Capacity of an Invasive Fungal Corn Pathogen.</title>
        <authorList>
            <person name="MacCready J.S."/>
            <person name="Roggenkamp E.M."/>
            <person name="Gdanetz K."/>
            <person name="Chilvers M.I."/>
        </authorList>
    </citation>
    <scope>NUCLEOTIDE SEQUENCE</scope>
    <source>
        <strain evidence="18">PM02</strain>
    </source>
</reference>
<dbReference type="Proteomes" id="UP001217918">
    <property type="component" value="Unassembled WGS sequence"/>
</dbReference>
<keyword evidence="19" id="KW-1185">Reference proteome</keyword>
<evidence type="ECO:0000256" key="4">
    <source>
        <dbReference type="ARBA" id="ARBA00005491"/>
    </source>
</evidence>
<dbReference type="Pfam" id="PF02845">
    <property type="entry name" value="CUE"/>
    <property type="match status" value="1"/>
</dbReference>
<keyword evidence="13" id="KW-0238">DNA-binding</keyword>
<evidence type="ECO:0000256" key="12">
    <source>
        <dbReference type="ARBA" id="ARBA00022895"/>
    </source>
</evidence>
<comment type="caution">
    <text evidence="18">The sequence shown here is derived from an EMBL/GenBank/DDBJ whole genome shotgun (WGS) entry which is preliminary data.</text>
</comment>
<feature type="compositionally biased region" description="Basic and acidic residues" evidence="16">
    <location>
        <begin position="219"/>
        <end position="228"/>
    </location>
</feature>
<feature type="compositionally biased region" description="Polar residues" evidence="16">
    <location>
        <begin position="698"/>
        <end position="707"/>
    </location>
</feature>
<evidence type="ECO:0000256" key="1">
    <source>
        <dbReference type="ARBA" id="ARBA00004123"/>
    </source>
</evidence>
<feature type="compositionally biased region" description="Acidic residues" evidence="16">
    <location>
        <begin position="458"/>
        <end position="469"/>
    </location>
</feature>
<dbReference type="Gene3D" id="1.10.8.10">
    <property type="entry name" value="DNA helicase RuvA subunit, C-terminal domain"/>
    <property type="match status" value="1"/>
</dbReference>